<dbReference type="Proteomes" id="UP001144978">
    <property type="component" value="Unassembled WGS sequence"/>
</dbReference>
<keyword evidence="2" id="KW-1185">Reference proteome</keyword>
<evidence type="ECO:0000313" key="2">
    <source>
        <dbReference type="Proteomes" id="UP001144978"/>
    </source>
</evidence>
<protein>
    <submittedName>
        <fullName evidence="1">Uncharacterized protein</fullName>
    </submittedName>
</protein>
<gene>
    <name evidence="1" type="ORF">NUW54_g6511</name>
</gene>
<organism evidence="1 2">
    <name type="scientific">Trametes sanguinea</name>
    <dbReference type="NCBI Taxonomy" id="158606"/>
    <lineage>
        <taxon>Eukaryota</taxon>
        <taxon>Fungi</taxon>
        <taxon>Dikarya</taxon>
        <taxon>Basidiomycota</taxon>
        <taxon>Agaricomycotina</taxon>
        <taxon>Agaricomycetes</taxon>
        <taxon>Polyporales</taxon>
        <taxon>Polyporaceae</taxon>
        <taxon>Trametes</taxon>
    </lineage>
</organism>
<proteinExistence type="predicted"/>
<accession>A0ACC1PTH1</accession>
<sequence>MSEPVQQKRLPRHAYLTEENIERYTRSTLKGHYGLLPSEIWWKDRQQYLFEAGYILRPRYWPNWRPSWLGTNLHPMYCEDSIMQADYQILDAKRSRENDIVAIKTIRKDTQEMPVIQFLSSIRHPHNHTVPLIQVLDDPYDPELLLMVMPYLRPCNNPDFATVGDAIQFINQTLEGLAFMHRNRVAHRDIAMKNIMMDAKALYPGGHHPVRLNYSSDAINPVTPLPRTGHDIKYYYIDFGLSCRFPDGASHYVVGDVGRDAEVPELSSTIPYDAFKVDIYALGNLYAKEFEQKYSNMDFLAPLIERMKQRQPQLRPPADDLLTQWENIRDSLGSNAHRWRLSPKSEPAIGRMLNDTVAVAWEGINRLKDCSRSYTLPPSPPTSVASPVSYAVCNLGGSAVARVGMQINRSLVPVDKGTHTVDYDGLLVQPTSSAYNTGWRPRCCMLRSVSEYEKDVFNMSTDAVGGTGRTQLLVAHPSPFYLHVSVAFTETRHSWDYSICALRCSSVDGTKHPIGQLQTIADISCTYGYVLQHSPHITATYTRMHAYEAASASYPGIIRSYISGMVHSQRSPVVVSLFSLPTSRREDFVAFYADPNPASPECAVRFCSPRQYLYHLAVYGLSRRRRSENQKRSPEHACSSAGHANQNAQPRTRLKPTLNAADASRMTRSTKAMQTLLRYRNDALGRAITRYSQGHFQLRASEAAANGIDIRMFALKALSGFDDAPV</sequence>
<reference evidence="1" key="1">
    <citation type="submission" date="2022-08" db="EMBL/GenBank/DDBJ databases">
        <title>Genome Sequence of Pycnoporus sanguineus.</title>
        <authorList>
            <person name="Buettner E."/>
        </authorList>
    </citation>
    <scope>NUCLEOTIDE SEQUENCE</scope>
    <source>
        <strain evidence="1">CG-C14</strain>
    </source>
</reference>
<evidence type="ECO:0000313" key="1">
    <source>
        <dbReference type="EMBL" id="KAJ3001306.1"/>
    </source>
</evidence>
<dbReference type="EMBL" id="JANSHE010001742">
    <property type="protein sequence ID" value="KAJ3001306.1"/>
    <property type="molecule type" value="Genomic_DNA"/>
</dbReference>
<name>A0ACC1PTH1_9APHY</name>
<comment type="caution">
    <text evidence="1">The sequence shown here is derived from an EMBL/GenBank/DDBJ whole genome shotgun (WGS) entry which is preliminary data.</text>
</comment>